<evidence type="ECO:0000313" key="1">
    <source>
        <dbReference type="EMBL" id="VFK33625.1"/>
    </source>
</evidence>
<protein>
    <submittedName>
        <fullName evidence="2">Uncharacterized protein</fullName>
    </submittedName>
</protein>
<gene>
    <name evidence="2" type="ORF">BECKMB1821H_GA0114242_10522</name>
    <name evidence="1" type="ORF">BECKMB1821I_GA0114274_10502</name>
</gene>
<dbReference type="EMBL" id="CAADGH010000052">
    <property type="protein sequence ID" value="VFK76333.1"/>
    <property type="molecule type" value="Genomic_DNA"/>
</dbReference>
<proteinExistence type="predicted"/>
<name>A0A451BDG3_9GAMM</name>
<dbReference type="AlphaFoldDB" id="A0A451BDG3"/>
<evidence type="ECO:0000313" key="2">
    <source>
        <dbReference type="EMBL" id="VFK76333.1"/>
    </source>
</evidence>
<sequence length="434" mass="50197">MEYGQLRDLKSWPDGWRFPDVWLRILHDEEPDTDEVLPNLLRGCAVPTRPSELWNRLLTDGEFMAADALLHNREFLANWPERKQDELEQELERHRSERRHGLERAEQELLKQEYDYYSPPSVPDNGFQVDCAITQKEWSYDKDPTDRLCRWVLEKDDLQRAPLDFQEQCRFDNGDLYAAGLARSLLELLECPVPERGERLESFVHAFANFLRNKSTLVASVRDAGDYFVTELTGCSSPWLPTLHARHGLNIPLIVPHMASAKIIADEIGDGSICLLDIWKLEPKTPEHCIHIATGWLFRLMGLDGKQRLDAFHCFLGQAIPLRQLLPKTDSASDCETWLKNFPILFAEHTKETGMTYISSIDEAYTLVSGFFRVHGIREERHGSDFARLAQLAVGPAWIFCRYLRRLLQELVRKEGIGQPVLDYQLIETVWNEP</sequence>
<accession>A0A451BDG3</accession>
<dbReference type="EMBL" id="CAADFQ010000050">
    <property type="protein sequence ID" value="VFK33625.1"/>
    <property type="molecule type" value="Genomic_DNA"/>
</dbReference>
<organism evidence="2">
    <name type="scientific">Candidatus Kentrum sp. MB</name>
    <dbReference type="NCBI Taxonomy" id="2138164"/>
    <lineage>
        <taxon>Bacteria</taxon>
        <taxon>Pseudomonadati</taxon>
        <taxon>Pseudomonadota</taxon>
        <taxon>Gammaproteobacteria</taxon>
        <taxon>Candidatus Kentrum</taxon>
    </lineage>
</organism>
<reference evidence="2" key="1">
    <citation type="submission" date="2019-02" db="EMBL/GenBank/DDBJ databases">
        <authorList>
            <person name="Gruber-Vodicka R. H."/>
            <person name="Seah K. B. B."/>
        </authorList>
    </citation>
    <scope>NUCLEOTIDE SEQUENCE</scope>
    <source>
        <strain evidence="2">BECK_BZ198</strain>
        <strain evidence="1">BECK_BZ199</strain>
    </source>
</reference>